<dbReference type="GO" id="GO:0003700">
    <property type="term" value="F:DNA-binding transcription factor activity"/>
    <property type="evidence" value="ECO:0007669"/>
    <property type="project" value="InterPro"/>
</dbReference>
<accession>A0A9W4E5C9</accession>
<dbReference type="AlphaFoldDB" id="A0A9W4E5C9"/>
<dbReference type="GO" id="GO:0003677">
    <property type="term" value="F:DNA binding"/>
    <property type="evidence" value="ECO:0007669"/>
    <property type="project" value="UniProtKB-KW"/>
</dbReference>
<name>A0A9W4E5C9_9ACTN</name>
<dbReference type="EMBL" id="CAJVAX010000003">
    <property type="protein sequence ID" value="CAG7615161.1"/>
    <property type="molecule type" value="Genomic_DNA"/>
</dbReference>
<keyword evidence="7" id="KW-1185">Reference proteome</keyword>
<evidence type="ECO:0000259" key="5">
    <source>
        <dbReference type="SMART" id="SM00418"/>
    </source>
</evidence>
<dbReference type="SMART" id="SM00418">
    <property type="entry name" value="HTH_ARSR"/>
    <property type="match status" value="1"/>
</dbReference>
<dbReference type="InterPro" id="IPR051011">
    <property type="entry name" value="Metal_resp_trans_reg"/>
</dbReference>
<comment type="caution">
    <text evidence="6">The sequence shown here is derived from an EMBL/GenBank/DDBJ whole genome shotgun (WGS) entry which is preliminary data.</text>
</comment>
<keyword evidence="2" id="KW-0238">DNA-binding</keyword>
<dbReference type="Gene3D" id="1.10.10.10">
    <property type="entry name" value="Winged helix-like DNA-binding domain superfamily/Winged helix DNA-binding domain"/>
    <property type="match status" value="1"/>
</dbReference>
<evidence type="ECO:0000256" key="4">
    <source>
        <dbReference type="SAM" id="MobiDB-lite"/>
    </source>
</evidence>
<reference evidence="6" key="1">
    <citation type="submission" date="2021-06" db="EMBL/GenBank/DDBJ databases">
        <authorList>
            <person name="Arsene-Ploetze F."/>
        </authorList>
    </citation>
    <scope>NUCLEOTIDE SEQUENCE</scope>
    <source>
        <strain evidence="6">SBRY1</strain>
    </source>
</reference>
<evidence type="ECO:0000256" key="1">
    <source>
        <dbReference type="ARBA" id="ARBA00023015"/>
    </source>
</evidence>
<sequence length="338" mass="36887">MLRVHFTAEDLLRVRMADEPAPLMELGLALMTLKRRSDPVFGQWRHRAQRVLPPQARPVLDLLSTTGTGPLFLDPPTAGFAEGMDTVRSTPRASVRSELLRVRALERPRASWVRGLADDDRESWQLLERSMTAAYTSLLADAWPRVRAGFQAEVAWRARHLARHGLLATLTGLSSSARWNGMTLEYPPAYDREIRLTGQGVVLLPSLLWTAYPLLAPQPGGPALLIYPAVTPLPLQDAPATPDPLNALLGTTRAAMLRLLTTQHTTSGLARALDISPPAASMQARTLRDARLITTQREGKSVSHYCTALGLDMITASTPPLGDPSPAPYGTRPARSPA</sequence>
<dbReference type="PANTHER" id="PTHR43132">
    <property type="entry name" value="ARSENICAL RESISTANCE OPERON REPRESSOR ARSR-RELATED"/>
    <property type="match status" value="1"/>
</dbReference>
<evidence type="ECO:0000313" key="6">
    <source>
        <dbReference type="EMBL" id="CAG7615161.1"/>
    </source>
</evidence>
<dbReference type="Pfam" id="PF01022">
    <property type="entry name" value="HTH_5"/>
    <property type="match status" value="1"/>
</dbReference>
<feature type="domain" description="HTH arsR-type" evidence="5">
    <location>
        <begin position="243"/>
        <end position="318"/>
    </location>
</feature>
<dbReference type="InterPro" id="IPR036388">
    <property type="entry name" value="WH-like_DNA-bd_sf"/>
</dbReference>
<evidence type="ECO:0000313" key="7">
    <source>
        <dbReference type="Proteomes" id="UP001153328"/>
    </source>
</evidence>
<dbReference type="InterPro" id="IPR001845">
    <property type="entry name" value="HTH_ArsR_DNA-bd_dom"/>
</dbReference>
<dbReference type="InterPro" id="IPR036390">
    <property type="entry name" value="WH_DNA-bd_sf"/>
</dbReference>
<keyword evidence="3" id="KW-0804">Transcription</keyword>
<dbReference type="CDD" id="cd00090">
    <property type="entry name" value="HTH_ARSR"/>
    <property type="match status" value="1"/>
</dbReference>
<evidence type="ECO:0000256" key="2">
    <source>
        <dbReference type="ARBA" id="ARBA00023125"/>
    </source>
</evidence>
<dbReference type="Proteomes" id="UP001153328">
    <property type="component" value="Unassembled WGS sequence"/>
</dbReference>
<dbReference type="PANTHER" id="PTHR43132:SF8">
    <property type="entry name" value="HTH-TYPE TRANSCRIPTIONAL REGULATOR KMTR"/>
    <property type="match status" value="1"/>
</dbReference>
<evidence type="ECO:0000256" key="3">
    <source>
        <dbReference type="ARBA" id="ARBA00023163"/>
    </source>
</evidence>
<dbReference type="SUPFAM" id="SSF46785">
    <property type="entry name" value="Winged helix' DNA-binding domain"/>
    <property type="match status" value="1"/>
</dbReference>
<feature type="region of interest" description="Disordered" evidence="4">
    <location>
        <begin position="316"/>
        <end position="338"/>
    </location>
</feature>
<dbReference type="InterPro" id="IPR011991">
    <property type="entry name" value="ArsR-like_HTH"/>
</dbReference>
<organism evidence="6 7">
    <name type="scientific">Actinacidiphila bryophytorum</name>
    <dbReference type="NCBI Taxonomy" id="1436133"/>
    <lineage>
        <taxon>Bacteria</taxon>
        <taxon>Bacillati</taxon>
        <taxon>Actinomycetota</taxon>
        <taxon>Actinomycetes</taxon>
        <taxon>Kitasatosporales</taxon>
        <taxon>Streptomycetaceae</taxon>
        <taxon>Actinacidiphila</taxon>
    </lineage>
</organism>
<protein>
    <submittedName>
        <fullName evidence="6">HTH arsR-type domain-containing protein</fullName>
    </submittedName>
</protein>
<keyword evidence="1" id="KW-0805">Transcription regulation</keyword>
<gene>
    <name evidence="6" type="ORF">SBRY_110036</name>
</gene>
<proteinExistence type="predicted"/>